<dbReference type="STRING" id="1045774.SAMN05421872_10582"/>
<protein>
    <recommendedName>
        <fullName evidence="4">PQQ-like domain-containing protein</fullName>
    </recommendedName>
</protein>
<evidence type="ECO:0008006" key="4">
    <source>
        <dbReference type="Google" id="ProtNLM"/>
    </source>
</evidence>
<evidence type="ECO:0000313" key="3">
    <source>
        <dbReference type="Proteomes" id="UP000199034"/>
    </source>
</evidence>
<dbReference type="EMBL" id="FMZM01000005">
    <property type="protein sequence ID" value="SDC97402.1"/>
    <property type="molecule type" value="Genomic_DNA"/>
</dbReference>
<evidence type="ECO:0000313" key="2">
    <source>
        <dbReference type="EMBL" id="SDC97402.1"/>
    </source>
</evidence>
<evidence type="ECO:0000256" key="1">
    <source>
        <dbReference type="SAM" id="MobiDB-lite"/>
    </source>
</evidence>
<dbReference type="Proteomes" id="UP000199034">
    <property type="component" value="Unassembled WGS sequence"/>
</dbReference>
<sequence>MGTKFARGRTGRAGLIALVVTVSLAGCSWVKDPDADQPDAETSASTSAQPLPDERPTAVPTAFNSPGSTTFAETGVLAVGAGEDTVITVSAGSAIGRVLPSLKSAYTLTTTDGQFTDLEVDRAAGVGILLEAANEAGSGTYIGEDTFTITRFDLQSGELLDVATAVLPQDPEGEALPATARIAGVTGDVVVIETAVGQTGSRAALAVDIELDDVLWRQRPARVLDVTDDVVVLNTGLAQRPGAVEAVGLESGDPEWRSLRGTVDATAIGHTDDAVTVVRSLGAGTEPAIVPLDLETGEPGAPTETARWNWACGATSGTVRVCTMADDDDVVGWDLETGEPAWSLPDEERFAPLVTLVQDDLVYGILDSGVGVVLNARTGADVASDTGAGPVAVNDWGGVLLYQDVAVFLPAFEAGDSTDPGSTPSGADGSESPSESPSESLSDEPASQSPSPTGTVSPEG</sequence>
<feature type="region of interest" description="Disordered" evidence="1">
    <location>
        <begin position="33"/>
        <end position="66"/>
    </location>
</feature>
<proteinExistence type="predicted"/>
<keyword evidence="3" id="KW-1185">Reference proteome</keyword>
<reference evidence="2 3" key="1">
    <citation type="submission" date="2016-10" db="EMBL/GenBank/DDBJ databases">
        <authorList>
            <person name="de Groot N.N."/>
        </authorList>
    </citation>
    <scope>NUCLEOTIDE SEQUENCE [LARGE SCALE GENOMIC DNA]</scope>
    <source>
        <strain evidence="2 3">CGMCC 4.6858</strain>
    </source>
</reference>
<feature type="compositionally biased region" description="Polar residues" evidence="1">
    <location>
        <begin position="448"/>
        <end position="460"/>
    </location>
</feature>
<dbReference type="PROSITE" id="PS51257">
    <property type="entry name" value="PROKAR_LIPOPROTEIN"/>
    <property type="match status" value="1"/>
</dbReference>
<feature type="compositionally biased region" description="Low complexity" evidence="1">
    <location>
        <begin position="424"/>
        <end position="447"/>
    </location>
</feature>
<organism evidence="2 3">
    <name type="scientific">Nocardioides lianchengensis</name>
    <dbReference type="NCBI Taxonomy" id="1045774"/>
    <lineage>
        <taxon>Bacteria</taxon>
        <taxon>Bacillati</taxon>
        <taxon>Actinomycetota</taxon>
        <taxon>Actinomycetes</taxon>
        <taxon>Propionibacteriales</taxon>
        <taxon>Nocardioidaceae</taxon>
        <taxon>Nocardioides</taxon>
    </lineage>
</organism>
<gene>
    <name evidence="2" type="ORF">SAMN05421872_10582</name>
</gene>
<feature type="region of interest" description="Disordered" evidence="1">
    <location>
        <begin position="413"/>
        <end position="460"/>
    </location>
</feature>
<accession>A0A1G6QYJ7</accession>
<dbReference type="SUPFAM" id="SSF50998">
    <property type="entry name" value="Quinoprotein alcohol dehydrogenase-like"/>
    <property type="match status" value="1"/>
</dbReference>
<dbReference type="AlphaFoldDB" id="A0A1G6QYJ7"/>
<dbReference type="InterPro" id="IPR015943">
    <property type="entry name" value="WD40/YVTN_repeat-like_dom_sf"/>
</dbReference>
<name>A0A1G6QYJ7_9ACTN</name>
<feature type="compositionally biased region" description="Polar residues" evidence="1">
    <location>
        <begin position="40"/>
        <end position="49"/>
    </location>
</feature>
<dbReference type="InterPro" id="IPR011047">
    <property type="entry name" value="Quinoprotein_ADH-like_sf"/>
</dbReference>
<dbReference type="Gene3D" id="2.130.10.10">
    <property type="entry name" value="YVTN repeat-like/Quinoprotein amine dehydrogenase"/>
    <property type="match status" value="1"/>
</dbReference>